<proteinExistence type="predicted"/>
<name>A0ABP3TTR8_9GAMM</name>
<dbReference type="SUPFAM" id="SSF46785">
    <property type="entry name" value="Winged helix' DNA-binding domain"/>
    <property type="match status" value="1"/>
</dbReference>
<keyword evidence="2" id="KW-1185">Reference proteome</keyword>
<dbReference type="InterPro" id="IPR036388">
    <property type="entry name" value="WH-like_DNA-bd_sf"/>
</dbReference>
<evidence type="ECO:0000313" key="1">
    <source>
        <dbReference type="EMBL" id="GAA0716291.1"/>
    </source>
</evidence>
<dbReference type="InterPro" id="IPR011991">
    <property type="entry name" value="ArsR-like_HTH"/>
</dbReference>
<dbReference type="Pfam" id="PF12840">
    <property type="entry name" value="HTH_20"/>
    <property type="match status" value="1"/>
</dbReference>
<accession>A0ABP3TTR8</accession>
<dbReference type="CDD" id="cd00090">
    <property type="entry name" value="HTH_ARSR"/>
    <property type="match status" value="1"/>
</dbReference>
<dbReference type="RefSeq" id="WP_343791115.1">
    <property type="nucleotide sequence ID" value="NZ_BAAAEU010000010.1"/>
</dbReference>
<organism evidence="1 2">
    <name type="scientific">Dokdonella soli</name>
    <dbReference type="NCBI Taxonomy" id="529810"/>
    <lineage>
        <taxon>Bacteria</taxon>
        <taxon>Pseudomonadati</taxon>
        <taxon>Pseudomonadota</taxon>
        <taxon>Gammaproteobacteria</taxon>
        <taxon>Lysobacterales</taxon>
        <taxon>Rhodanobacteraceae</taxon>
        <taxon>Dokdonella</taxon>
    </lineage>
</organism>
<protein>
    <submittedName>
        <fullName evidence="1">ArsR family transcriptional regulator</fullName>
    </submittedName>
</protein>
<evidence type="ECO:0000313" key="2">
    <source>
        <dbReference type="Proteomes" id="UP001501523"/>
    </source>
</evidence>
<dbReference type="Gene3D" id="1.10.10.10">
    <property type="entry name" value="Winged helix-like DNA-binding domain superfamily/Winged helix DNA-binding domain"/>
    <property type="match status" value="1"/>
</dbReference>
<dbReference type="EMBL" id="BAAAEU010000010">
    <property type="protein sequence ID" value="GAA0716291.1"/>
    <property type="molecule type" value="Genomic_DNA"/>
</dbReference>
<dbReference type="InterPro" id="IPR036390">
    <property type="entry name" value="WH_DNA-bd_sf"/>
</dbReference>
<reference evidence="2" key="1">
    <citation type="journal article" date="2019" name="Int. J. Syst. Evol. Microbiol.">
        <title>The Global Catalogue of Microorganisms (GCM) 10K type strain sequencing project: providing services to taxonomists for standard genome sequencing and annotation.</title>
        <authorList>
            <consortium name="The Broad Institute Genomics Platform"/>
            <consortium name="The Broad Institute Genome Sequencing Center for Infectious Disease"/>
            <person name="Wu L."/>
            <person name="Ma J."/>
        </authorList>
    </citation>
    <scope>NUCLEOTIDE SEQUENCE [LARGE SCALE GENOMIC DNA]</scope>
    <source>
        <strain evidence="2">JCM 15421</strain>
    </source>
</reference>
<sequence length="218" mass="23155">MNPASALRQLGSTQQKLLRRLLSAPQGASVESLCEALGVTHNAVRQHLTALIAAGFVERGTARPTGGRPQTRYVLLSAGRELFPRNYGLIATGILEHLYASAGKAGVQALLVAMGRELGAAAAERIDTADPAEVATALAEQLDALGYEAQAVRRDGETQIEAYNCVFHALAKAHPDVCRFDLAFMEAATGRPIQHMECLLRGGHACRFRIGTAAASKP</sequence>
<comment type="caution">
    <text evidence="1">The sequence shown here is derived from an EMBL/GenBank/DDBJ whole genome shotgun (WGS) entry which is preliminary data.</text>
</comment>
<dbReference type="Proteomes" id="UP001501523">
    <property type="component" value="Unassembled WGS sequence"/>
</dbReference>
<gene>
    <name evidence="1" type="ORF">GCM10009105_22580</name>
</gene>